<dbReference type="CDD" id="cd05135">
    <property type="entry name" value="RasGAP_RASAL"/>
    <property type="match status" value="1"/>
</dbReference>
<dbReference type="VEuPathDB" id="HostDB:GeneID_118678334"/>
<feature type="domain" description="PH" evidence="8">
    <location>
        <begin position="441"/>
        <end position="548"/>
    </location>
</feature>
<organism evidence="11 12">
    <name type="scientific">Myotis myotis</name>
    <name type="common">Greater mouse-eared bat</name>
    <name type="synonym">Vespertilio myotis</name>
    <dbReference type="NCBI Taxonomy" id="51298"/>
    <lineage>
        <taxon>Eukaryota</taxon>
        <taxon>Metazoa</taxon>
        <taxon>Chordata</taxon>
        <taxon>Craniata</taxon>
        <taxon>Vertebrata</taxon>
        <taxon>Euteleostomi</taxon>
        <taxon>Mammalia</taxon>
        <taxon>Eutheria</taxon>
        <taxon>Laurasiatheria</taxon>
        <taxon>Chiroptera</taxon>
        <taxon>Yangochiroptera</taxon>
        <taxon>Vespertilionidae</taxon>
        <taxon>Myotis</taxon>
    </lineage>
</organism>
<evidence type="ECO:0000256" key="4">
    <source>
        <dbReference type="ARBA" id="ARBA00022771"/>
    </source>
</evidence>
<keyword evidence="3" id="KW-0677">Repeat</keyword>
<dbReference type="SUPFAM" id="SSF48350">
    <property type="entry name" value="GTPase activation domain, GAP"/>
    <property type="match status" value="1"/>
</dbReference>
<dbReference type="GO" id="GO:0005096">
    <property type="term" value="F:GTPase activator activity"/>
    <property type="evidence" value="ECO:0007669"/>
    <property type="project" value="UniProtKB-KW"/>
</dbReference>
<protein>
    <submittedName>
        <fullName evidence="11">RAS protein activator like 1</fullName>
    </submittedName>
</protein>
<dbReference type="Pfam" id="PF00168">
    <property type="entry name" value="C2"/>
    <property type="match status" value="1"/>
</dbReference>
<dbReference type="PANTHER" id="PTHR10194:SF3">
    <property type="entry name" value="RASGAP-ACTIVATING-LIKE PROTEIN 1"/>
    <property type="match status" value="1"/>
</dbReference>
<keyword evidence="4 6" id="KW-0863">Zinc-finger</keyword>
<dbReference type="GO" id="GO:0046580">
    <property type="term" value="P:negative regulation of Ras protein signal transduction"/>
    <property type="evidence" value="ECO:0007669"/>
    <property type="project" value="InterPro"/>
</dbReference>
<dbReference type="InterPro" id="IPR039360">
    <property type="entry name" value="Ras_GTPase"/>
</dbReference>
<evidence type="ECO:0000259" key="10">
    <source>
        <dbReference type="PROSITE" id="PS50018"/>
    </source>
</evidence>
<keyword evidence="2" id="KW-0479">Metal-binding</keyword>
<dbReference type="Pfam" id="PF00779">
    <property type="entry name" value="BTK"/>
    <property type="match status" value="1"/>
</dbReference>
<dbReference type="Gene3D" id="2.30.29.30">
    <property type="entry name" value="Pleckstrin-homology domain (PH domain)/Phosphotyrosine-binding domain (PTB)"/>
    <property type="match status" value="1"/>
</dbReference>
<gene>
    <name evidence="11" type="ORF">mMyoMyo1_016300</name>
</gene>
<dbReference type="SMART" id="SM00323">
    <property type="entry name" value="RasGAP"/>
    <property type="match status" value="1"/>
</dbReference>
<evidence type="ECO:0000256" key="3">
    <source>
        <dbReference type="ARBA" id="ARBA00022737"/>
    </source>
</evidence>
<dbReference type="PROSITE" id="PS50018">
    <property type="entry name" value="RAS_GTPASE_ACTIV_2"/>
    <property type="match status" value="1"/>
</dbReference>
<dbReference type="InterPro" id="IPR023152">
    <property type="entry name" value="RasGAP_CS"/>
</dbReference>
<dbReference type="Proteomes" id="UP000527355">
    <property type="component" value="Unassembled WGS sequence"/>
</dbReference>
<evidence type="ECO:0000259" key="8">
    <source>
        <dbReference type="PROSITE" id="PS50003"/>
    </source>
</evidence>
<evidence type="ECO:0000256" key="6">
    <source>
        <dbReference type="PROSITE-ProRule" id="PRU00432"/>
    </source>
</evidence>
<name>A0A7J7S3J2_MYOMY</name>
<dbReference type="Gene3D" id="2.60.40.150">
    <property type="entry name" value="C2 domain"/>
    <property type="match status" value="1"/>
</dbReference>
<feature type="domain" description="C2" evidence="9">
    <location>
        <begin position="1"/>
        <end position="106"/>
    </location>
</feature>
<dbReference type="Pfam" id="PF00169">
    <property type="entry name" value="PH"/>
    <property type="match status" value="1"/>
</dbReference>
<dbReference type="GO" id="GO:0035556">
    <property type="term" value="P:intracellular signal transduction"/>
    <property type="evidence" value="ECO:0007669"/>
    <property type="project" value="InterPro"/>
</dbReference>
<dbReference type="SUPFAM" id="SSF49562">
    <property type="entry name" value="C2 domain (Calcium/lipid-binding domain, CaLB)"/>
    <property type="match status" value="1"/>
</dbReference>
<dbReference type="InterPro" id="IPR001936">
    <property type="entry name" value="RasGAP_dom"/>
</dbReference>
<reference evidence="11 12" key="1">
    <citation type="journal article" date="2020" name="Nature">
        <title>Six reference-quality genomes reveal evolution of bat adaptations.</title>
        <authorList>
            <person name="Jebb D."/>
            <person name="Huang Z."/>
            <person name="Pippel M."/>
            <person name="Hughes G.M."/>
            <person name="Lavrichenko K."/>
            <person name="Devanna P."/>
            <person name="Winkler S."/>
            <person name="Jermiin L.S."/>
            <person name="Skirmuntt E.C."/>
            <person name="Katzourakis A."/>
            <person name="Burkitt-Gray L."/>
            <person name="Ray D.A."/>
            <person name="Sullivan K.A.M."/>
            <person name="Roscito J.G."/>
            <person name="Kirilenko B.M."/>
            <person name="Davalos L.M."/>
            <person name="Corthals A.P."/>
            <person name="Power M.L."/>
            <person name="Jones G."/>
            <person name="Ransome R.D."/>
            <person name="Dechmann D.K.N."/>
            <person name="Locatelli A.G."/>
            <person name="Puechmaille S.J."/>
            <person name="Fedrigo O."/>
            <person name="Jarvis E.D."/>
            <person name="Hiller M."/>
            <person name="Vernes S.C."/>
            <person name="Myers E.W."/>
            <person name="Teeling E.C."/>
        </authorList>
    </citation>
    <scope>NUCLEOTIDE SEQUENCE [LARGE SCALE GENOMIC DNA]</scope>
    <source>
        <strain evidence="11">MMyoMyo1</strain>
        <tissue evidence="11">Flight muscle</tissue>
    </source>
</reference>
<dbReference type="FunFam" id="2.60.40.150:FF:000150">
    <property type="entry name" value="RAS protein activator like 1"/>
    <property type="match status" value="1"/>
</dbReference>
<evidence type="ECO:0000313" key="12">
    <source>
        <dbReference type="Proteomes" id="UP000527355"/>
    </source>
</evidence>
<dbReference type="GO" id="GO:0008270">
    <property type="term" value="F:zinc ion binding"/>
    <property type="evidence" value="ECO:0007669"/>
    <property type="project" value="UniProtKB-KW"/>
</dbReference>
<dbReference type="PROSITE" id="PS50004">
    <property type="entry name" value="C2"/>
    <property type="match status" value="1"/>
</dbReference>
<dbReference type="PANTHER" id="PTHR10194">
    <property type="entry name" value="RAS GTPASE-ACTIVATING PROTEINS"/>
    <property type="match status" value="1"/>
</dbReference>
<sequence>MLEDVRGRCLRCHVLKARDLAPRDISGTSDPFARVFWGSQSLETSTIKKTRFPHWDEVLELREMPGAPSPLRVELWDWDMVGKNDFLGMVEFPPKVLQQNPPNGWFRLLPFPRAEEDSGGSLGALRLKVRLLEDRVLPSRCYRPLLELLMESVLQPAEEDVSSPLAVLEELTSGDCRQDLATKLAKLFLGQGLAGPFLDYLTRRELARTTDPNTLFRSNSLASKSMEQFMKLVGMPYLHEVLKPVISRVFEEKKYIELDPCKMDLGRTKRLSFKGTSSEEHVREASLGLLMGYLGPIVDAIVGSVGRCPPAMRLAFKRLHQRVEERFPQDEHKDVKYLAISGFLFLRFFAPAILTPKLFDLRDHHADPQTGRSLLLLAKAVQSIGNLGQQLGQGKELWMAPLHPFLLQSILRVRDFLDQLVDVDGEEEAGGPARALVPPSVTVREGYLLKRKEEPASLATRFAFKKRYFWLSGETLSYAKSPDWQMRSSIPVSHIRAVERVDEGAFQLPHVMQVVTQDGSGTLHTTYLQCKNVNDLNQWLSALRKASAPNPDKLATCHPGAFRGARWTCCLQAELSAAGCSHTHSAVTLGDWSDPLDPDAETQMVYRQLLLGRDQLRMKFLEDFNMDSSPEADMEDSGAMEGACPDALAGQREAASRLLEVLEDLNRAHEEFQQQEQRKAVSGPRGP</sequence>
<dbReference type="InterPro" id="IPR035892">
    <property type="entry name" value="C2_domain_sf"/>
</dbReference>
<dbReference type="InterPro" id="IPR011993">
    <property type="entry name" value="PH-like_dom_sf"/>
</dbReference>
<dbReference type="FunFam" id="2.30.29.30:FF:000283">
    <property type="entry name" value="Ras GTPase-activating protein 4 isoform 1"/>
    <property type="match status" value="1"/>
</dbReference>
<comment type="caution">
    <text evidence="11">The sequence shown here is derived from an EMBL/GenBank/DDBJ whole genome shotgun (WGS) entry which is preliminary data.</text>
</comment>
<dbReference type="InterPro" id="IPR000008">
    <property type="entry name" value="C2_dom"/>
</dbReference>
<proteinExistence type="predicted"/>
<feature type="domain" description="Ras-GAP" evidence="10">
    <location>
        <begin position="176"/>
        <end position="386"/>
    </location>
</feature>
<dbReference type="Gene3D" id="1.10.506.10">
    <property type="entry name" value="GTPase Activation - p120gap, domain 1"/>
    <property type="match status" value="1"/>
</dbReference>
<evidence type="ECO:0000256" key="1">
    <source>
        <dbReference type="ARBA" id="ARBA00022468"/>
    </source>
</evidence>
<dbReference type="InterPro" id="IPR001849">
    <property type="entry name" value="PH_domain"/>
</dbReference>
<dbReference type="EMBL" id="JABWUV010000020">
    <property type="protein sequence ID" value="KAF6282705.1"/>
    <property type="molecule type" value="Genomic_DNA"/>
</dbReference>
<dbReference type="Pfam" id="PF00616">
    <property type="entry name" value="RasGAP"/>
    <property type="match status" value="1"/>
</dbReference>
<dbReference type="InterPro" id="IPR037776">
    <property type="entry name" value="RASAL_RasGAP"/>
</dbReference>
<evidence type="ECO:0000256" key="7">
    <source>
        <dbReference type="SAM" id="Coils"/>
    </source>
</evidence>
<dbReference type="PROSITE" id="PS51113">
    <property type="entry name" value="ZF_BTK"/>
    <property type="match status" value="1"/>
</dbReference>
<keyword evidence="12" id="KW-1185">Reference proteome</keyword>
<evidence type="ECO:0000256" key="2">
    <source>
        <dbReference type="ARBA" id="ARBA00022723"/>
    </source>
</evidence>
<dbReference type="InterPro" id="IPR001562">
    <property type="entry name" value="Znf_Btk_motif"/>
</dbReference>
<dbReference type="SMART" id="SM00233">
    <property type="entry name" value="PH"/>
    <property type="match status" value="1"/>
</dbReference>
<dbReference type="AlphaFoldDB" id="A0A7J7S3J2"/>
<keyword evidence="5" id="KW-0862">Zinc</keyword>
<dbReference type="InterPro" id="IPR008936">
    <property type="entry name" value="Rho_GTPase_activation_prot"/>
</dbReference>
<accession>A0A7J7S3J2</accession>
<evidence type="ECO:0000313" key="11">
    <source>
        <dbReference type="EMBL" id="KAF6282705.1"/>
    </source>
</evidence>
<dbReference type="PROSITE" id="PS50003">
    <property type="entry name" value="PH_DOMAIN"/>
    <property type="match status" value="1"/>
</dbReference>
<dbReference type="GO" id="GO:0071277">
    <property type="term" value="P:cellular response to calcium ion"/>
    <property type="evidence" value="ECO:0007669"/>
    <property type="project" value="InterPro"/>
</dbReference>
<evidence type="ECO:0000256" key="5">
    <source>
        <dbReference type="ARBA" id="ARBA00022833"/>
    </source>
</evidence>
<dbReference type="SUPFAM" id="SSF50729">
    <property type="entry name" value="PH domain-like"/>
    <property type="match status" value="1"/>
</dbReference>
<dbReference type="PROSITE" id="PS00509">
    <property type="entry name" value="RAS_GTPASE_ACTIV_1"/>
    <property type="match status" value="1"/>
</dbReference>
<keyword evidence="1" id="KW-0343">GTPase activation</keyword>
<feature type="coiled-coil region" evidence="7">
    <location>
        <begin position="648"/>
        <end position="678"/>
    </location>
</feature>
<evidence type="ECO:0000259" key="9">
    <source>
        <dbReference type="PROSITE" id="PS50004"/>
    </source>
</evidence>
<keyword evidence="7" id="KW-0175">Coiled coil</keyword>
<dbReference type="SMART" id="SM00239">
    <property type="entry name" value="C2"/>
    <property type="match status" value="1"/>
</dbReference>